<evidence type="ECO:0000313" key="2">
    <source>
        <dbReference type="EMBL" id="KAI5077836.1"/>
    </source>
</evidence>
<evidence type="ECO:0000313" key="3">
    <source>
        <dbReference type="Proteomes" id="UP000886520"/>
    </source>
</evidence>
<protein>
    <submittedName>
        <fullName evidence="2">Uncharacterized protein</fullName>
    </submittedName>
</protein>
<keyword evidence="1" id="KW-0812">Transmembrane</keyword>
<gene>
    <name evidence="2" type="ORF">GOP47_0007660</name>
</gene>
<keyword evidence="1" id="KW-1133">Transmembrane helix</keyword>
<proteinExistence type="predicted"/>
<dbReference type="AlphaFoldDB" id="A0A9D4V150"/>
<feature type="transmembrane region" description="Helical" evidence="1">
    <location>
        <begin position="6"/>
        <end position="25"/>
    </location>
</feature>
<keyword evidence="3" id="KW-1185">Reference proteome</keyword>
<comment type="caution">
    <text evidence="2">The sequence shown here is derived from an EMBL/GenBank/DDBJ whole genome shotgun (WGS) entry which is preliminary data.</text>
</comment>
<keyword evidence="1" id="KW-0472">Membrane</keyword>
<reference evidence="2" key="1">
    <citation type="submission" date="2021-01" db="EMBL/GenBank/DDBJ databases">
        <title>Adiantum capillus-veneris genome.</title>
        <authorList>
            <person name="Fang Y."/>
            <person name="Liao Q."/>
        </authorList>
    </citation>
    <scope>NUCLEOTIDE SEQUENCE</scope>
    <source>
        <strain evidence="2">H3</strain>
        <tissue evidence="2">Leaf</tissue>
    </source>
</reference>
<organism evidence="2 3">
    <name type="scientific">Adiantum capillus-veneris</name>
    <name type="common">Maidenhair fern</name>
    <dbReference type="NCBI Taxonomy" id="13818"/>
    <lineage>
        <taxon>Eukaryota</taxon>
        <taxon>Viridiplantae</taxon>
        <taxon>Streptophyta</taxon>
        <taxon>Embryophyta</taxon>
        <taxon>Tracheophyta</taxon>
        <taxon>Polypodiopsida</taxon>
        <taxon>Polypodiidae</taxon>
        <taxon>Polypodiales</taxon>
        <taxon>Pteridineae</taxon>
        <taxon>Pteridaceae</taxon>
        <taxon>Vittarioideae</taxon>
        <taxon>Adiantum</taxon>
    </lineage>
</organism>
<sequence>MNLLPHGATIAWACTSVLGIVALALPALRSPHRGHVDVVTSLLPHGATAAWIRALLHGAAAMCCGSSTGCCTRLLHG</sequence>
<dbReference type="EMBL" id="JABFUD020000007">
    <property type="protein sequence ID" value="KAI5077836.1"/>
    <property type="molecule type" value="Genomic_DNA"/>
</dbReference>
<name>A0A9D4V150_ADICA</name>
<accession>A0A9D4V150</accession>
<dbReference type="Proteomes" id="UP000886520">
    <property type="component" value="Chromosome 7"/>
</dbReference>
<evidence type="ECO:0000256" key="1">
    <source>
        <dbReference type="SAM" id="Phobius"/>
    </source>
</evidence>